<evidence type="ECO:0000313" key="4">
    <source>
        <dbReference type="Proteomes" id="UP000321662"/>
    </source>
</evidence>
<gene>
    <name evidence="3" type="ORF">AKA01nite_16270</name>
</gene>
<organism evidence="3 4">
    <name type="scientific">Alkalibacterium kapii</name>
    <dbReference type="NCBI Taxonomy" id="426704"/>
    <lineage>
        <taxon>Bacteria</taxon>
        <taxon>Bacillati</taxon>
        <taxon>Bacillota</taxon>
        <taxon>Bacilli</taxon>
        <taxon>Lactobacillales</taxon>
        <taxon>Carnobacteriaceae</taxon>
        <taxon>Alkalibacterium</taxon>
    </lineage>
</organism>
<comment type="similarity">
    <text evidence="1">Belongs to the barstar family.</text>
</comment>
<proteinExistence type="inferred from homology"/>
<dbReference type="InterPro" id="IPR035905">
    <property type="entry name" value="Barstar-like_sf"/>
</dbReference>
<dbReference type="Proteomes" id="UP000321662">
    <property type="component" value="Unassembled WGS sequence"/>
</dbReference>
<sequence length="89" mass="10307">MRTVRLDGQFMCDAEAAHSYIQAQLGIHTYSGFNLDALYDVLSAYDKTIWITLINEPLVHEFLGDYGERLIQTFQDIEKINENIQFSVF</sequence>
<evidence type="ECO:0000313" key="3">
    <source>
        <dbReference type="EMBL" id="GEK92005.1"/>
    </source>
</evidence>
<reference evidence="3 4" key="1">
    <citation type="submission" date="2019-07" db="EMBL/GenBank/DDBJ databases">
        <title>Whole genome shotgun sequence of Alkalibacterium kapii NBRC 103247.</title>
        <authorList>
            <person name="Hosoyama A."/>
            <person name="Uohara A."/>
            <person name="Ohji S."/>
            <person name="Ichikawa N."/>
        </authorList>
    </citation>
    <scope>NUCLEOTIDE SEQUENCE [LARGE SCALE GENOMIC DNA]</scope>
    <source>
        <strain evidence="3 4">NBRC 103247</strain>
    </source>
</reference>
<dbReference type="SUPFAM" id="SSF52038">
    <property type="entry name" value="Barstar-related"/>
    <property type="match status" value="1"/>
</dbReference>
<evidence type="ECO:0000259" key="2">
    <source>
        <dbReference type="Pfam" id="PF01337"/>
    </source>
</evidence>
<protein>
    <recommendedName>
        <fullName evidence="2">Barstar (barnase inhibitor) domain-containing protein</fullName>
    </recommendedName>
</protein>
<keyword evidence="4" id="KW-1185">Reference proteome</keyword>
<dbReference type="RefSeq" id="WP_146924807.1">
    <property type="nucleotide sequence ID" value="NZ_BJUY01000025.1"/>
</dbReference>
<evidence type="ECO:0000256" key="1">
    <source>
        <dbReference type="ARBA" id="ARBA00006845"/>
    </source>
</evidence>
<comment type="caution">
    <text evidence="3">The sequence shown here is derived from an EMBL/GenBank/DDBJ whole genome shotgun (WGS) entry which is preliminary data.</text>
</comment>
<name>A0A511AUY0_9LACT</name>
<accession>A0A511AUY0</accession>
<dbReference type="EMBL" id="BJUY01000025">
    <property type="protein sequence ID" value="GEK92005.1"/>
    <property type="molecule type" value="Genomic_DNA"/>
</dbReference>
<dbReference type="AlphaFoldDB" id="A0A511AUY0"/>
<dbReference type="InterPro" id="IPR000468">
    <property type="entry name" value="Barstar"/>
</dbReference>
<feature type="domain" description="Barstar (barnase inhibitor)" evidence="2">
    <location>
        <begin position="1"/>
        <end position="88"/>
    </location>
</feature>
<dbReference type="Gene3D" id="3.30.370.10">
    <property type="entry name" value="Barstar-like"/>
    <property type="match status" value="1"/>
</dbReference>
<dbReference type="Pfam" id="PF01337">
    <property type="entry name" value="Barstar"/>
    <property type="match status" value="1"/>
</dbReference>
<dbReference type="OrthoDB" id="7575400at2"/>